<dbReference type="OrthoDB" id="1842465at2"/>
<organism evidence="1 2">
    <name type="scientific">Alteracholeplasma palmae (strain ATCC 49389 / J233)</name>
    <name type="common">Acholeplasma palmae</name>
    <dbReference type="NCBI Taxonomy" id="1318466"/>
    <lineage>
        <taxon>Bacteria</taxon>
        <taxon>Bacillati</taxon>
        <taxon>Mycoplasmatota</taxon>
        <taxon>Mollicutes</taxon>
        <taxon>Acholeplasmatales</taxon>
        <taxon>Acholeplasmataceae</taxon>
        <taxon>Acholeplasma</taxon>
    </lineage>
</organism>
<proteinExistence type="predicted"/>
<dbReference type="AlphaFoldDB" id="U4KKB1"/>
<sequence length="230" mass="27120">MSIELKKIINDLKHIPIQVWGRYAIKRDILYNKIKESEYDDLILNAHECGIFYANKIKDELEEKDPFKIADKLNIKISEEENKPGSKRLVFATFTTPNKVVLMKTPIYKIINHTQKLDNENKIDFDVTTIKSILLTHEIFHFIENKYKKEIYTQNKQIVLWELLGYKHKSNLRVLSEIAAMSFAQTLSGVLYSPFMIDIIMLYPYNKEGAVKLYKSILEINRKWETTNEK</sequence>
<accession>U4KKB1</accession>
<dbReference type="RefSeq" id="WP_026656790.1">
    <property type="nucleotide sequence ID" value="NC_022538.1"/>
</dbReference>
<dbReference type="EMBL" id="FO681347">
    <property type="protein sequence ID" value="CCV63963.1"/>
    <property type="molecule type" value="Genomic_DNA"/>
</dbReference>
<gene>
    <name evidence="1" type="ORF">BN85403860</name>
</gene>
<dbReference type="Proteomes" id="UP000032740">
    <property type="component" value="Chromosome"/>
</dbReference>
<dbReference type="HOGENOM" id="CLU_092022_0_0_14"/>
<dbReference type="STRING" id="1318466.BN85403860"/>
<evidence type="ECO:0000313" key="1">
    <source>
        <dbReference type="EMBL" id="CCV63963.1"/>
    </source>
</evidence>
<reference evidence="1 2" key="1">
    <citation type="journal article" date="2013" name="J. Mol. Microbiol. Biotechnol.">
        <title>Analysis of the Complete Genomes of Acholeplasma brassicae , A. palmae and A. laidlawii and Their Comparison to the Obligate Parasites from ' Candidatus Phytoplasma'.</title>
        <authorList>
            <person name="Kube M."/>
            <person name="Siewert C."/>
            <person name="Migdoll A.M."/>
            <person name="Duduk B."/>
            <person name="Holz S."/>
            <person name="Rabus R."/>
            <person name="Seemuller E."/>
            <person name="Mitrovic J."/>
            <person name="Muller I."/>
            <person name="Buttner C."/>
            <person name="Reinhardt R."/>
        </authorList>
    </citation>
    <scope>NUCLEOTIDE SEQUENCE [LARGE SCALE GENOMIC DNA]</scope>
    <source>
        <strain evidence="1 2">J233</strain>
    </source>
</reference>
<name>U4KKB1_ALTPJ</name>
<evidence type="ECO:0000313" key="2">
    <source>
        <dbReference type="Proteomes" id="UP000032740"/>
    </source>
</evidence>
<dbReference type="KEGG" id="apal:BN85403860"/>
<protein>
    <submittedName>
        <fullName evidence="1">Uncharacterized protein</fullName>
    </submittedName>
</protein>
<keyword evidence="2" id="KW-1185">Reference proteome</keyword>